<protein>
    <submittedName>
        <fullName evidence="1">Uncharacterized protein</fullName>
    </submittedName>
</protein>
<dbReference type="Proteomes" id="UP000254266">
    <property type="component" value="Unassembled WGS sequence"/>
</dbReference>
<name>A0A370DEA3_9GAMM</name>
<accession>A0A370DEA3</accession>
<evidence type="ECO:0000313" key="1">
    <source>
        <dbReference type="EMBL" id="RDH82496.1"/>
    </source>
</evidence>
<evidence type="ECO:0000313" key="2">
    <source>
        <dbReference type="Proteomes" id="UP000254266"/>
    </source>
</evidence>
<comment type="caution">
    <text evidence="1">The sequence shown here is derived from an EMBL/GenBank/DDBJ whole genome shotgun (WGS) entry which is preliminary data.</text>
</comment>
<reference evidence="1 2" key="1">
    <citation type="journal article" date="2018" name="ISME J.">
        <title>Endosymbiont genomes yield clues of tubeworm success.</title>
        <authorList>
            <person name="Li Y."/>
            <person name="Liles M.R."/>
            <person name="Halanych K.M."/>
        </authorList>
    </citation>
    <scope>NUCLEOTIDE SEQUENCE [LARGE SCALE GENOMIC DNA]</scope>
    <source>
        <strain evidence="1">A1464</strain>
    </source>
</reference>
<dbReference type="EMBL" id="QFXC01000011">
    <property type="protein sequence ID" value="RDH82496.1"/>
    <property type="molecule type" value="Genomic_DNA"/>
</dbReference>
<gene>
    <name evidence="1" type="ORF">DIZ80_09425</name>
</gene>
<sequence>MSKHPIEKCMSAYMGMRLLSIFGNRVGCHPVLTTYDDKPVVINVNTVTSNPDFNKEVKYLIISSPLFIECANKEFKANVLKYCFDDIYIKNINKHKPKELKIFK</sequence>
<keyword evidence="2" id="KW-1185">Reference proteome</keyword>
<dbReference type="AlphaFoldDB" id="A0A370DEA3"/>
<proteinExistence type="predicted"/>
<organism evidence="1 2">
    <name type="scientific">endosymbiont of Galathealinum brachiosum</name>
    <dbReference type="NCBI Taxonomy" id="2200906"/>
    <lineage>
        <taxon>Bacteria</taxon>
        <taxon>Pseudomonadati</taxon>
        <taxon>Pseudomonadota</taxon>
        <taxon>Gammaproteobacteria</taxon>
        <taxon>sulfur-oxidizing symbionts</taxon>
    </lineage>
</organism>